<dbReference type="SUPFAM" id="SSF142433">
    <property type="entry name" value="CinA-like"/>
    <property type="match status" value="1"/>
</dbReference>
<dbReference type="AlphaFoldDB" id="A0A0X8JR32"/>
<dbReference type="STRING" id="888061.AXF15_09750"/>
<organism evidence="2 3">
    <name type="scientific">Desulfomicrobium orale DSM 12838</name>
    <dbReference type="NCBI Taxonomy" id="888061"/>
    <lineage>
        <taxon>Bacteria</taxon>
        <taxon>Pseudomonadati</taxon>
        <taxon>Thermodesulfobacteriota</taxon>
        <taxon>Desulfovibrionia</taxon>
        <taxon>Desulfovibrionales</taxon>
        <taxon>Desulfomicrobiaceae</taxon>
        <taxon>Desulfomicrobium</taxon>
    </lineage>
</organism>
<protein>
    <submittedName>
        <fullName evidence="2">Damage-inducible protein CinA</fullName>
    </submittedName>
</protein>
<name>A0A0X8JR32_9BACT</name>
<dbReference type="InterPro" id="IPR008136">
    <property type="entry name" value="CinA_C"/>
</dbReference>
<reference evidence="3" key="1">
    <citation type="submission" date="2016-02" db="EMBL/GenBank/DDBJ databases">
        <authorList>
            <person name="Holder M.E."/>
            <person name="Ajami N.J."/>
            <person name="Petrosino J.F."/>
        </authorList>
    </citation>
    <scope>NUCLEOTIDE SEQUENCE [LARGE SCALE GENOMIC DNA]</scope>
    <source>
        <strain evidence="3">DSM 12838</strain>
    </source>
</reference>
<feature type="domain" description="CinA C-terminal" evidence="1">
    <location>
        <begin position="6"/>
        <end position="157"/>
    </location>
</feature>
<evidence type="ECO:0000313" key="3">
    <source>
        <dbReference type="Proteomes" id="UP000063964"/>
    </source>
</evidence>
<keyword evidence="3" id="KW-1185">Reference proteome</keyword>
<sequence>MRSEDEHLAARLGVALSARGWRMGTAESCTGGLMASTLTDTPGSSAWFEGAVVAYDNRVKTDLLGISGDILTGHGAVSRECVETMVAGLCSLLRVPVGIAVSGIAGPTGGSAEKPVGTVWMAWSVECRIWSRVFHFTGDRAAVKRRSVLAGLGELEAFLTKNGAP</sequence>
<evidence type="ECO:0000259" key="1">
    <source>
        <dbReference type="Pfam" id="PF02464"/>
    </source>
</evidence>
<dbReference type="RefSeq" id="WP_066606690.1">
    <property type="nucleotide sequence ID" value="NZ_CP014230.1"/>
</dbReference>
<dbReference type="KEGG" id="doa:AXF15_09750"/>
<dbReference type="EMBL" id="CP014230">
    <property type="protein sequence ID" value="AMD93355.1"/>
    <property type="molecule type" value="Genomic_DNA"/>
</dbReference>
<evidence type="ECO:0000313" key="2">
    <source>
        <dbReference type="EMBL" id="AMD93355.1"/>
    </source>
</evidence>
<dbReference type="NCBIfam" id="TIGR00199">
    <property type="entry name" value="PncC_domain"/>
    <property type="match status" value="1"/>
</dbReference>
<accession>A0A0X8JR32</accession>
<proteinExistence type="predicted"/>
<gene>
    <name evidence="2" type="ORF">AXF15_09750</name>
</gene>
<dbReference type="Proteomes" id="UP000063964">
    <property type="component" value="Chromosome"/>
</dbReference>
<dbReference type="OrthoDB" id="9801454at2"/>
<dbReference type="Pfam" id="PF02464">
    <property type="entry name" value="CinA"/>
    <property type="match status" value="1"/>
</dbReference>
<dbReference type="InterPro" id="IPR036653">
    <property type="entry name" value="CinA-like_C"/>
</dbReference>
<dbReference type="Gene3D" id="3.90.950.20">
    <property type="entry name" value="CinA-like"/>
    <property type="match status" value="1"/>
</dbReference>